<dbReference type="SMART" id="SM00448">
    <property type="entry name" value="REC"/>
    <property type="match status" value="1"/>
</dbReference>
<dbReference type="InterPro" id="IPR036890">
    <property type="entry name" value="HATPase_C_sf"/>
</dbReference>
<feature type="modified residue" description="4-aspartylphosphate" evidence="2">
    <location>
        <position position="53"/>
    </location>
</feature>
<reference evidence="4 5" key="1">
    <citation type="submission" date="2024-09" db="EMBL/GenBank/DDBJ databases">
        <authorList>
            <person name="Sun Q."/>
            <person name="Mori K."/>
        </authorList>
    </citation>
    <scope>NUCLEOTIDE SEQUENCE [LARGE SCALE GENOMIC DNA]</scope>
    <source>
        <strain evidence="4 5">CECT 8064</strain>
    </source>
</reference>
<evidence type="ECO:0000313" key="4">
    <source>
        <dbReference type="EMBL" id="MFB9135516.1"/>
    </source>
</evidence>
<dbReference type="PANTHER" id="PTHR43156">
    <property type="entry name" value="STAGE II SPORULATION PROTEIN E-RELATED"/>
    <property type="match status" value="1"/>
</dbReference>
<dbReference type="InterPro" id="IPR011006">
    <property type="entry name" value="CheY-like_superfamily"/>
</dbReference>
<evidence type="ECO:0000256" key="2">
    <source>
        <dbReference type="PROSITE-ProRule" id="PRU00169"/>
    </source>
</evidence>
<dbReference type="PANTHER" id="PTHR43156:SF2">
    <property type="entry name" value="STAGE II SPORULATION PROTEIN E"/>
    <property type="match status" value="1"/>
</dbReference>
<name>A0ABV5HPP0_9VIBR</name>
<evidence type="ECO:0000259" key="3">
    <source>
        <dbReference type="PROSITE" id="PS50110"/>
    </source>
</evidence>
<dbReference type="SMART" id="SM00331">
    <property type="entry name" value="PP2C_SIG"/>
    <property type="match status" value="1"/>
</dbReference>
<dbReference type="EMBL" id="JBHMEP010000002">
    <property type="protein sequence ID" value="MFB9135516.1"/>
    <property type="molecule type" value="Genomic_DNA"/>
</dbReference>
<keyword evidence="2" id="KW-0597">Phosphoprotein</keyword>
<evidence type="ECO:0000256" key="1">
    <source>
        <dbReference type="ARBA" id="ARBA00022801"/>
    </source>
</evidence>
<dbReference type="SUPFAM" id="SSF52172">
    <property type="entry name" value="CheY-like"/>
    <property type="match status" value="1"/>
</dbReference>
<dbReference type="Gene3D" id="3.30.565.10">
    <property type="entry name" value="Histidine kinase-like ATPase, C-terminal domain"/>
    <property type="match status" value="1"/>
</dbReference>
<dbReference type="InterPro" id="IPR036457">
    <property type="entry name" value="PPM-type-like_dom_sf"/>
</dbReference>
<dbReference type="Pfam" id="PF00072">
    <property type="entry name" value="Response_reg"/>
    <property type="match status" value="1"/>
</dbReference>
<keyword evidence="5" id="KW-1185">Reference proteome</keyword>
<dbReference type="Proteomes" id="UP001589645">
    <property type="component" value="Unassembled WGS sequence"/>
</dbReference>
<evidence type="ECO:0000313" key="5">
    <source>
        <dbReference type="Proteomes" id="UP001589645"/>
    </source>
</evidence>
<dbReference type="PROSITE" id="PS50110">
    <property type="entry name" value="RESPONSE_REGULATORY"/>
    <property type="match status" value="1"/>
</dbReference>
<dbReference type="Gene3D" id="3.40.50.2300">
    <property type="match status" value="1"/>
</dbReference>
<comment type="caution">
    <text evidence="4">The sequence shown here is derived from an EMBL/GenBank/DDBJ whole genome shotgun (WGS) entry which is preliminary data.</text>
</comment>
<accession>A0ABV5HPP0</accession>
<dbReference type="InterPro" id="IPR001932">
    <property type="entry name" value="PPM-type_phosphatase-like_dom"/>
</dbReference>
<dbReference type="InterPro" id="IPR052016">
    <property type="entry name" value="Bact_Sigma-Reg"/>
</dbReference>
<gene>
    <name evidence="4" type="ORF">ACFFUV_11140</name>
</gene>
<sequence length="566" mass="63486">MHVLIVDDHATNRELCRYMLSELTRQVETFESGVGVVEAMQNMDSLPDVILLDVMMPVKDGFATASEIRQAFEGEHIPIIFLTVLDDHDSFERCLALGDDFILKPVDRSVLVAKVQAHCRIARMHNEVKNQRDLLHRFHEQVQYDYIIAESIFSNLMEKMSSKARNIYGLDYLSTPSTVFNGDIILVANRPHGGIYVMIADATGHGLPAAISAIPASRTFFAMVAKGMSLGDIVLEMNNALYGFLPIGMMLAASVFEIRANGFEVSWWGGGLPDGYIVAPDGSIVRRLVSSHMPLGVLQPHEFETDITHLKMAPGEQILCYTDGVIEAENQQGEQFGQHRLEQVILQGKDMIPNLFESVKAFADKNENVGDDLSILSMDFPISSSQEDNLANEQGYRCLVPTKTQLSFDASLIRDVALMNQVRQYLSGLFNGDSHLDLVCTLLSELISNALDHGLLMLDSKIKESPDGFFEFYQLREQKLKELTNDAWITLDIDYRPQHQSIHFILEHNGQGFDYHKVVNASENMTHGRGIVLANELCNSLTYSKQGRRVDVKYCFDSQHTFPESS</sequence>
<dbReference type="Gene3D" id="3.60.40.10">
    <property type="entry name" value="PPM-type phosphatase domain"/>
    <property type="match status" value="1"/>
</dbReference>
<keyword evidence="1" id="KW-0378">Hydrolase</keyword>
<feature type="domain" description="Response regulatory" evidence="3">
    <location>
        <begin position="2"/>
        <end position="119"/>
    </location>
</feature>
<dbReference type="RefSeq" id="WP_390192502.1">
    <property type="nucleotide sequence ID" value="NZ_JBHMEP010000002.1"/>
</dbReference>
<dbReference type="InterPro" id="IPR001789">
    <property type="entry name" value="Sig_transdc_resp-reg_receiver"/>
</dbReference>
<dbReference type="CDD" id="cd17546">
    <property type="entry name" value="REC_hyHK_CKI1_RcsC-like"/>
    <property type="match status" value="1"/>
</dbReference>
<organism evidence="4 5">
    <name type="scientific">Vibrio olivae</name>
    <dbReference type="NCBI Taxonomy" id="1243002"/>
    <lineage>
        <taxon>Bacteria</taxon>
        <taxon>Pseudomonadati</taxon>
        <taxon>Pseudomonadota</taxon>
        <taxon>Gammaproteobacteria</taxon>
        <taxon>Vibrionales</taxon>
        <taxon>Vibrionaceae</taxon>
        <taxon>Vibrio</taxon>
    </lineage>
</organism>
<protein>
    <submittedName>
        <fullName evidence="4">SpoIIE family protein phosphatase</fullName>
    </submittedName>
</protein>
<dbReference type="Pfam" id="PF07228">
    <property type="entry name" value="SpoIIE"/>
    <property type="match status" value="1"/>
</dbReference>
<proteinExistence type="predicted"/>